<evidence type="ECO:0000313" key="7">
    <source>
        <dbReference type="Proteomes" id="UP000006514"/>
    </source>
</evidence>
<dbReference type="PROSITE" id="PS50865">
    <property type="entry name" value="ZF_MYND_2"/>
    <property type="match status" value="1"/>
</dbReference>
<feature type="domain" description="MYND-type" evidence="5">
    <location>
        <begin position="448"/>
        <end position="492"/>
    </location>
</feature>
<protein>
    <recommendedName>
        <fullName evidence="5">MYND-type domain-containing protein</fullName>
    </recommendedName>
</protein>
<evidence type="ECO:0000256" key="1">
    <source>
        <dbReference type="ARBA" id="ARBA00022723"/>
    </source>
</evidence>
<keyword evidence="2 4" id="KW-0863">Zinc-finger</keyword>
<dbReference type="Gene3D" id="6.10.140.2220">
    <property type="match status" value="1"/>
</dbReference>
<sequence length="628" mass="70065">MSQKMWHFFKSSMASGNLGFMVFMKSVKKNGQMEGDREWANFAANVSAVPSSTSSGDIRSIPPISAQPVFRKSAPQTPPARLLAATSLDFLSPPRHWDLVPVRLRAFEMVSRSVQIADFVAAAFADPFLPTLCPFCFMAFAHEIKSPEQIGLIQTKCHAVWTVLAAFISAEWTTAREETVTACLEHAAVSCPEHSSCDLDMPIGNTFFGRVYTFASAYIHKALTESKHRYKGFGRTASRWPFATEQLFPYGPERTVRSLVAQLPRFSSVHVVLHDVLKFHRPLILPVLLLPDLRAQMRAALLSRLTTCTSLVNDGLAEFGPPVSHVLRRTTMQEPLMACLGVTWLLLAVVRGRGARPDDKARFSLGRETELFKALDVFLTLVGDCDEYAGMGYLAGYLWLPMSPSQRRSVGYPQPPPYASNIEAGKDLDDPYRALRFHLRSRPRQRACSRPGCTTADPRLAQCGKCHVASYCSRDCQRADWKDELLPHKAVCDALQELRTFTPLDSPEMTPNEFAAACAEHEFPLERVDLLIKWATQGKIATHYALGGESFSDLMKPLDDLDRMRARNPSANESGSKNVLLKISDGIEVMLTLPESEAIMSEREFYQELTGFKEMMEAGGQPVSWRVC</sequence>
<dbReference type="InParanoid" id="J0D8F2"/>
<evidence type="ECO:0000259" key="5">
    <source>
        <dbReference type="PROSITE" id="PS50865"/>
    </source>
</evidence>
<dbReference type="EMBL" id="JH687888">
    <property type="protein sequence ID" value="EJD35495.1"/>
    <property type="molecule type" value="Genomic_DNA"/>
</dbReference>
<dbReference type="Pfam" id="PF01753">
    <property type="entry name" value="zf-MYND"/>
    <property type="match status" value="1"/>
</dbReference>
<keyword evidence="1" id="KW-0479">Metal-binding</keyword>
<evidence type="ECO:0000256" key="3">
    <source>
        <dbReference type="ARBA" id="ARBA00022833"/>
    </source>
</evidence>
<dbReference type="eggNOG" id="ENOG502T2NK">
    <property type="taxonomic scope" value="Eukaryota"/>
</dbReference>
<dbReference type="GO" id="GO:0008270">
    <property type="term" value="F:zinc ion binding"/>
    <property type="evidence" value="ECO:0007669"/>
    <property type="project" value="UniProtKB-KW"/>
</dbReference>
<proteinExistence type="predicted"/>
<gene>
    <name evidence="6" type="ORF">AURDEDRAFT_188720</name>
</gene>
<evidence type="ECO:0000313" key="6">
    <source>
        <dbReference type="EMBL" id="EJD35495.1"/>
    </source>
</evidence>
<accession>J0D8F2</accession>
<name>J0D8F2_AURST</name>
<dbReference type="OrthoDB" id="265717at2759"/>
<dbReference type="SUPFAM" id="SSF144232">
    <property type="entry name" value="HIT/MYND zinc finger-like"/>
    <property type="match status" value="1"/>
</dbReference>
<keyword evidence="3" id="KW-0862">Zinc</keyword>
<evidence type="ECO:0000256" key="4">
    <source>
        <dbReference type="PROSITE-ProRule" id="PRU00134"/>
    </source>
</evidence>
<dbReference type="KEGG" id="adl:AURDEDRAFT_188720"/>
<keyword evidence="7" id="KW-1185">Reference proteome</keyword>
<reference evidence="7" key="1">
    <citation type="journal article" date="2012" name="Science">
        <title>The Paleozoic origin of enzymatic lignin decomposition reconstructed from 31 fungal genomes.</title>
        <authorList>
            <person name="Floudas D."/>
            <person name="Binder M."/>
            <person name="Riley R."/>
            <person name="Barry K."/>
            <person name="Blanchette R.A."/>
            <person name="Henrissat B."/>
            <person name="Martinez A.T."/>
            <person name="Otillar R."/>
            <person name="Spatafora J.W."/>
            <person name="Yadav J.S."/>
            <person name="Aerts A."/>
            <person name="Benoit I."/>
            <person name="Boyd A."/>
            <person name="Carlson A."/>
            <person name="Copeland A."/>
            <person name="Coutinho P.M."/>
            <person name="de Vries R.P."/>
            <person name="Ferreira P."/>
            <person name="Findley K."/>
            <person name="Foster B."/>
            <person name="Gaskell J."/>
            <person name="Glotzer D."/>
            <person name="Gorecki P."/>
            <person name="Heitman J."/>
            <person name="Hesse C."/>
            <person name="Hori C."/>
            <person name="Igarashi K."/>
            <person name="Jurgens J.A."/>
            <person name="Kallen N."/>
            <person name="Kersten P."/>
            <person name="Kohler A."/>
            <person name="Kuees U."/>
            <person name="Kumar T.K.A."/>
            <person name="Kuo A."/>
            <person name="LaButti K."/>
            <person name="Larrondo L.F."/>
            <person name="Lindquist E."/>
            <person name="Ling A."/>
            <person name="Lombard V."/>
            <person name="Lucas S."/>
            <person name="Lundell T."/>
            <person name="Martin R."/>
            <person name="McLaughlin D.J."/>
            <person name="Morgenstern I."/>
            <person name="Morin E."/>
            <person name="Murat C."/>
            <person name="Nagy L.G."/>
            <person name="Nolan M."/>
            <person name="Ohm R.A."/>
            <person name="Patyshakuliyeva A."/>
            <person name="Rokas A."/>
            <person name="Ruiz-Duenas F.J."/>
            <person name="Sabat G."/>
            <person name="Salamov A."/>
            <person name="Samejima M."/>
            <person name="Schmutz J."/>
            <person name="Slot J.C."/>
            <person name="St John F."/>
            <person name="Stenlid J."/>
            <person name="Sun H."/>
            <person name="Sun S."/>
            <person name="Syed K."/>
            <person name="Tsang A."/>
            <person name="Wiebenga A."/>
            <person name="Young D."/>
            <person name="Pisabarro A."/>
            <person name="Eastwood D.C."/>
            <person name="Martin F."/>
            <person name="Cullen D."/>
            <person name="Grigoriev I.V."/>
            <person name="Hibbett D.S."/>
        </authorList>
    </citation>
    <scope>NUCLEOTIDE SEQUENCE [LARGE SCALE GENOMIC DNA]</scope>
    <source>
        <strain evidence="7">TFB10046</strain>
    </source>
</reference>
<dbReference type="InterPro" id="IPR002893">
    <property type="entry name" value="Znf_MYND"/>
</dbReference>
<evidence type="ECO:0000256" key="2">
    <source>
        <dbReference type="ARBA" id="ARBA00022771"/>
    </source>
</evidence>
<dbReference type="AlphaFoldDB" id="J0D8F2"/>
<dbReference type="Proteomes" id="UP000006514">
    <property type="component" value="Unassembled WGS sequence"/>
</dbReference>
<organism evidence="6 7">
    <name type="scientific">Auricularia subglabra (strain TFB-10046 / SS5)</name>
    <name type="common">White-rot fungus</name>
    <name type="synonym">Auricularia delicata (strain TFB10046)</name>
    <dbReference type="NCBI Taxonomy" id="717982"/>
    <lineage>
        <taxon>Eukaryota</taxon>
        <taxon>Fungi</taxon>
        <taxon>Dikarya</taxon>
        <taxon>Basidiomycota</taxon>
        <taxon>Agaricomycotina</taxon>
        <taxon>Agaricomycetes</taxon>
        <taxon>Auriculariales</taxon>
        <taxon>Auriculariaceae</taxon>
        <taxon>Auricularia</taxon>
    </lineage>
</organism>